<feature type="transmembrane region" description="Helical" evidence="6">
    <location>
        <begin position="544"/>
        <end position="564"/>
    </location>
</feature>
<evidence type="ECO:0000256" key="6">
    <source>
        <dbReference type="SAM" id="Phobius"/>
    </source>
</evidence>
<evidence type="ECO:0000313" key="8">
    <source>
        <dbReference type="EMBL" id="KAG7378523.1"/>
    </source>
</evidence>
<dbReference type="PROSITE" id="PS50222">
    <property type="entry name" value="EF_HAND_2"/>
    <property type="match status" value="2"/>
</dbReference>
<keyword evidence="9" id="KW-1185">Reference proteome</keyword>
<evidence type="ECO:0000256" key="2">
    <source>
        <dbReference type="ARBA" id="ARBA00022475"/>
    </source>
</evidence>
<feature type="transmembrane region" description="Helical" evidence="6">
    <location>
        <begin position="642"/>
        <end position="659"/>
    </location>
</feature>
<feature type="domain" description="EF-hand" evidence="7">
    <location>
        <begin position="926"/>
        <end position="961"/>
    </location>
</feature>
<keyword evidence="4 6" id="KW-1133">Transmembrane helix</keyword>
<feature type="transmembrane region" description="Helical" evidence="6">
    <location>
        <begin position="150"/>
        <end position="169"/>
    </location>
</feature>
<dbReference type="PANTHER" id="PTHR30509:SF9">
    <property type="entry name" value="MULTIDRUG RESISTANCE PROTEIN MDTO"/>
    <property type="match status" value="1"/>
</dbReference>
<dbReference type="EMBL" id="JAGDFM010000416">
    <property type="protein sequence ID" value="KAG7378523.1"/>
    <property type="molecule type" value="Genomic_DNA"/>
</dbReference>
<keyword evidence="2" id="KW-1003">Cell membrane</keyword>
<protein>
    <recommendedName>
        <fullName evidence="7">EF-hand domain-containing protein</fullName>
    </recommendedName>
</protein>
<dbReference type="PROSITE" id="PS00018">
    <property type="entry name" value="EF_HAND_1"/>
    <property type="match status" value="2"/>
</dbReference>
<dbReference type="InterPro" id="IPR002048">
    <property type="entry name" value="EF_hand_dom"/>
</dbReference>
<evidence type="ECO:0000313" key="9">
    <source>
        <dbReference type="Proteomes" id="UP000694044"/>
    </source>
</evidence>
<dbReference type="GO" id="GO:0005886">
    <property type="term" value="C:plasma membrane"/>
    <property type="evidence" value="ECO:0007669"/>
    <property type="project" value="UniProtKB-SubCell"/>
</dbReference>
<gene>
    <name evidence="8" type="ORF">PHYPSEUDO_009960</name>
</gene>
<comment type="caution">
    <text evidence="8">The sequence shown here is derived from an EMBL/GenBank/DDBJ whole genome shotgun (WGS) entry which is preliminary data.</text>
</comment>
<dbReference type="InterPro" id="IPR018247">
    <property type="entry name" value="EF_Hand_1_Ca_BS"/>
</dbReference>
<feature type="transmembrane region" description="Helical" evidence="6">
    <location>
        <begin position="120"/>
        <end position="138"/>
    </location>
</feature>
<organism evidence="8 9">
    <name type="scientific">Phytophthora pseudosyringae</name>
    <dbReference type="NCBI Taxonomy" id="221518"/>
    <lineage>
        <taxon>Eukaryota</taxon>
        <taxon>Sar</taxon>
        <taxon>Stramenopiles</taxon>
        <taxon>Oomycota</taxon>
        <taxon>Peronosporomycetes</taxon>
        <taxon>Peronosporales</taxon>
        <taxon>Peronosporaceae</taxon>
        <taxon>Phytophthora</taxon>
    </lineage>
</organism>
<dbReference type="OrthoDB" id="191686at2759"/>
<evidence type="ECO:0000256" key="5">
    <source>
        <dbReference type="ARBA" id="ARBA00023136"/>
    </source>
</evidence>
<comment type="subcellular location">
    <subcellularLocation>
        <location evidence="1">Cell membrane</location>
        <topology evidence="1">Multi-pass membrane protein</topology>
    </subcellularLocation>
</comment>
<accession>A0A8T1VEA2</accession>
<dbReference type="SMART" id="SM00054">
    <property type="entry name" value="EFh"/>
    <property type="match status" value="2"/>
</dbReference>
<dbReference type="CDD" id="cd00051">
    <property type="entry name" value="EFh"/>
    <property type="match status" value="1"/>
</dbReference>
<reference evidence="8" key="1">
    <citation type="submission" date="2021-02" db="EMBL/GenBank/DDBJ databases">
        <authorList>
            <person name="Palmer J.M."/>
        </authorList>
    </citation>
    <scope>NUCLEOTIDE SEQUENCE</scope>
    <source>
        <strain evidence="8">SCRP734</strain>
    </source>
</reference>
<keyword evidence="3 6" id="KW-0812">Transmembrane</keyword>
<dbReference type="Proteomes" id="UP000694044">
    <property type="component" value="Unassembled WGS sequence"/>
</dbReference>
<feature type="transmembrane region" description="Helical" evidence="6">
    <location>
        <begin position="680"/>
        <end position="701"/>
    </location>
</feature>
<feature type="transmembrane region" description="Helical" evidence="6">
    <location>
        <begin position="269"/>
        <end position="291"/>
    </location>
</feature>
<dbReference type="Pfam" id="PF13499">
    <property type="entry name" value="EF-hand_7"/>
    <property type="match status" value="1"/>
</dbReference>
<dbReference type="GO" id="GO:0005509">
    <property type="term" value="F:calcium ion binding"/>
    <property type="evidence" value="ECO:0007669"/>
    <property type="project" value="InterPro"/>
</dbReference>
<sequence length="1125" mass="126554">MPEMNKRQVNISMGEKDFTMVPLNDAAYDEMASPPHVRLRTGTIGSEDFNDKGANLRIETDNDQKKSIKAHMFSSEFRFNAELSLRVACGVIIASFIQTRDPDYDPSIEHDKKWFFFPDWYYLGGLSYCAVAVIFSAGKNVGATLTQVCQAFYGVGMALVYNLLLFSFVDVRTFDGSYDGYVNISQTVSFGGSQYYVNSHNFYAVLPWMVIFTVAVLLLPLESNTKKFALANNLYFTLTIINPTDPLDSTKLKSTGDTYFETSNILNNLAMYFLVGFVGTLISLLIMFIPYPIFAIAKLREETQKASGDVLDLLNVIVDSYCFKNKNVDHMNFLKLKLQRKFDAAASRHRRMIALLDNVWWEQLFGFHLLFKFNRSMTKGYVRLIGSLISDLRSLNNAMQLEQYDHLHFMYMKVLQREIYVIQMRSGDLLHEISGEIHASSEQLDLQAIETLKRQMENTLRHYREAQIRLLQSQKVKPKDVEGNVPLNLFLFSLNSFCSTLIEYQDAHNNKDFNGGRRARSFIMQAIKNFFLVHRYTRARILEAARISVAIIMGIFLAVYIYGFSSTTPSAIGYVMGNHIGGSFSVTVNRVGGVVAGSVVPSVFQFFISQVCNPQFLNVFLSDLLLFIWVTVSMYVKFVDGYSSYAGVVSAFIAAGVLLRQSDVCYANGSDSSTTIAISSYSSLAQTSVGLVLFIVLEMAMCPESATSLLRKNIQQTLKLQQKAFGILFGHHLSSSGQMSDDTIEEVRDILQVQIPAQLVEQQALLKEAEAEPQMWRPAFSKQKYVAVFDSTTRLLNNNNLLFKLVRWYNYRVKQNLAQTNSVDIRDMGTESARVFDTNGAQTTHTRWQDASTQFLSAVDDTFNTLQMLFGESFLYSDPDQTAIFMQMKEAFRVADKDCSGEIDADEVAVMLETIFAQSGAVKQDEITKYVADFMEIVDKDCSGKVSFEEFMAALEDGLKLEVEVYHRRKPKASTLKQALTSINEDGRVASRASCSATSSSNGTGMTKITASMYDTSTPKKDGRILSAVSSAQNTPKRGPAGYMKRASTVMTSPIRRNHDVLNVEDFTTSDIAAQMKRAYVEWLMEGHRFKRVTMEELLLLNCLVSGAEGIARNLTLMEEIVVSS</sequence>
<feature type="domain" description="EF-hand" evidence="7">
    <location>
        <begin position="883"/>
        <end position="918"/>
    </location>
</feature>
<keyword evidence="5 6" id="KW-0472">Membrane</keyword>
<proteinExistence type="predicted"/>
<name>A0A8T1VEA2_9STRA</name>
<evidence type="ECO:0000256" key="1">
    <source>
        <dbReference type="ARBA" id="ARBA00004651"/>
    </source>
</evidence>
<dbReference type="PANTHER" id="PTHR30509">
    <property type="entry name" value="P-HYDROXYBENZOIC ACID EFFLUX PUMP SUBUNIT-RELATED"/>
    <property type="match status" value="1"/>
</dbReference>
<dbReference type="FunFam" id="1.10.238.10:FF:000412">
    <property type="entry name" value="Chromatin accessibility complex protein 1"/>
    <property type="match status" value="1"/>
</dbReference>
<evidence type="ECO:0000259" key="7">
    <source>
        <dbReference type="PROSITE" id="PS50222"/>
    </source>
</evidence>
<feature type="transmembrane region" description="Helical" evidence="6">
    <location>
        <begin position="584"/>
        <end position="604"/>
    </location>
</feature>
<evidence type="ECO:0000256" key="3">
    <source>
        <dbReference type="ARBA" id="ARBA00022692"/>
    </source>
</evidence>
<evidence type="ECO:0000256" key="4">
    <source>
        <dbReference type="ARBA" id="ARBA00022989"/>
    </source>
</evidence>
<feature type="transmembrane region" description="Helical" evidence="6">
    <location>
        <begin position="616"/>
        <end position="636"/>
    </location>
</feature>
<dbReference type="AlphaFoldDB" id="A0A8T1VEA2"/>
<feature type="transmembrane region" description="Helical" evidence="6">
    <location>
        <begin position="202"/>
        <end position="221"/>
    </location>
</feature>